<evidence type="ECO:0000259" key="1">
    <source>
        <dbReference type="SMART" id="SM00198"/>
    </source>
</evidence>
<proteinExistence type="predicted"/>
<reference evidence="2" key="1">
    <citation type="submission" date="2023-06" db="EMBL/GenBank/DDBJ databases">
        <authorList>
            <consortium name="Lawrence Berkeley National Laboratory"/>
            <person name="Ahrendt S."/>
            <person name="Sahu N."/>
            <person name="Indic B."/>
            <person name="Wong-Bajracharya J."/>
            <person name="Merenyi Z."/>
            <person name="Ke H.-M."/>
            <person name="Monk M."/>
            <person name="Kocsube S."/>
            <person name="Drula E."/>
            <person name="Lipzen A."/>
            <person name="Balint B."/>
            <person name="Henrissat B."/>
            <person name="Andreopoulos B."/>
            <person name="Martin F.M."/>
            <person name="Harder C.B."/>
            <person name="Rigling D."/>
            <person name="Ford K.L."/>
            <person name="Foster G.D."/>
            <person name="Pangilinan J."/>
            <person name="Papanicolaou A."/>
            <person name="Barry K."/>
            <person name="LaButti K."/>
            <person name="Viragh M."/>
            <person name="Koriabine M."/>
            <person name="Yan M."/>
            <person name="Riley R."/>
            <person name="Champramary S."/>
            <person name="Plett K.L."/>
            <person name="Tsai I.J."/>
            <person name="Slot J."/>
            <person name="Sipos G."/>
            <person name="Plett J."/>
            <person name="Nagy L.G."/>
            <person name="Grigoriev I.V."/>
        </authorList>
    </citation>
    <scope>NUCLEOTIDE SEQUENCE</scope>
    <source>
        <strain evidence="2">FPL87.14</strain>
    </source>
</reference>
<sequence length="185" mass="19855">MSLPLYSLTELIIFAFRQDGTIVTRDVLLSSLPYIPCDASWTNDATFRSAILDTTNSYRSAHGASALTWDDTLASYALQHTQSCVFQHSGGPYGENLAAGYASASASVAAWGDEGKQYSCSNPGFSSATGHFTQLVWKATTKVGCGRVNCNGSNGTPGWYLTCEYSPAGNIVGNNNQYFKDNVQC</sequence>
<dbReference type="GO" id="GO:0005576">
    <property type="term" value="C:extracellular region"/>
    <property type="evidence" value="ECO:0007669"/>
    <property type="project" value="InterPro"/>
</dbReference>
<feature type="domain" description="SCP" evidence="1">
    <location>
        <begin position="46"/>
        <end position="173"/>
    </location>
</feature>
<accession>A0AA39MKA0</accession>
<dbReference type="SUPFAM" id="SSF55797">
    <property type="entry name" value="PR-1-like"/>
    <property type="match status" value="1"/>
</dbReference>
<dbReference type="SMART" id="SM00198">
    <property type="entry name" value="SCP"/>
    <property type="match status" value="1"/>
</dbReference>
<gene>
    <name evidence="2" type="ORF">EV421DRAFT_2011008</name>
</gene>
<dbReference type="InterPro" id="IPR014044">
    <property type="entry name" value="CAP_dom"/>
</dbReference>
<protein>
    <submittedName>
        <fullName evidence="2">CAP domain-containing protein</fullName>
    </submittedName>
</protein>
<evidence type="ECO:0000313" key="3">
    <source>
        <dbReference type="Proteomes" id="UP001175226"/>
    </source>
</evidence>
<dbReference type="InterPro" id="IPR035940">
    <property type="entry name" value="CAP_sf"/>
</dbReference>
<dbReference type="InterPro" id="IPR018244">
    <property type="entry name" value="Allrgn_V5/Tpx1_CS"/>
</dbReference>
<dbReference type="Gene3D" id="3.40.33.10">
    <property type="entry name" value="CAP"/>
    <property type="match status" value="1"/>
</dbReference>
<dbReference type="AlphaFoldDB" id="A0AA39MKA0"/>
<dbReference type="PRINTS" id="PR00837">
    <property type="entry name" value="V5TPXLIKE"/>
</dbReference>
<evidence type="ECO:0000313" key="2">
    <source>
        <dbReference type="EMBL" id="KAK0436550.1"/>
    </source>
</evidence>
<dbReference type="PANTHER" id="PTHR10334">
    <property type="entry name" value="CYSTEINE-RICH SECRETORY PROTEIN-RELATED"/>
    <property type="match status" value="1"/>
</dbReference>
<dbReference type="Pfam" id="PF00188">
    <property type="entry name" value="CAP"/>
    <property type="match status" value="1"/>
</dbReference>
<keyword evidence="3" id="KW-1185">Reference proteome</keyword>
<dbReference type="EMBL" id="JAUEPT010000054">
    <property type="protein sequence ID" value="KAK0436550.1"/>
    <property type="molecule type" value="Genomic_DNA"/>
</dbReference>
<dbReference type="InterPro" id="IPR001283">
    <property type="entry name" value="CRISP-related"/>
</dbReference>
<dbReference type="PROSITE" id="PS01009">
    <property type="entry name" value="CRISP_1"/>
    <property type="match status" value="1"/>
</dbReference>
<comment type="caution">
    <text evidence="2">The sequence shown here is derived from an EMBL/GenBank/DDBJ whole genome shotgun (WGS) entry which is preliminary data.</text>
</comment>
<name>A0AA39MKA0_9AGAR</name>
<organism evidence="2 3">
    <name type="scientific">Armillaria borealis</name>
    <dbReference type="NCBI Taxonomy" id="47425"/>
    <lineage>
        <taxon>Eukaryota</taxon>
        <taxon>Fungi</taxon>
        <taxon>Dikarya</taxon>
        <taxon>Basidiomycota</taxon>
        <taxon>Agaricomycotina</taxon>
        <taxon>Agaricomycetes</taxon>
        <taxon>Agaricomycetidae</taxon>
        <taxon>Agaricales</taxon>
        <taxon>Marasmiineae</taxon>
        <taxon>Physalacriaceae</taxon>
        <taxon>Armillaria</taxon>
    </lineage>
</organism>
<dbReference type="Proteomes" id="UP001175226">
    <property type="component" value="Unassembled WGS sequence"/>
</dbReference>